<dbReference type="Gene3D" id="1.10.10.60">
    <property type="entry name" value="Homeodomain-like"/>
    <property type="match status" value="1"/>
</dbReference>
<organism evidence="4 5">
    <name type="scientific">Paenibacillus baekrokdamisoli</name>
    <dbReference type="NCBI Taxonomy" id="1712516"/>
    <lineage>
        <taxon>Bacteria</taxon>
        <taxon>Bacillati</taxon>
        <taxon>Bacillota</taxon>
        <taxon>Bacilli</taxon>
        <taxon>Bacillales</taxon>
        <taxon>Paenibacillaceae</taxon>
        <taxon>Paenibacillus</taxon>
    </lineage>
</organism>
<evidence type="ECO:0000313" key="4">
    <source>
        <dbReference type="EMBL" id="BBH20730.1"/>
    </source>
</evidence>
<dbReference type="Proteomes" id="UP000275368">
    <property type="component" value="Chromosome"/>
</dbReference>
<dbReference type="PANTHER" id="PTHR43280:SF2">
    <property type="entry name" value="HTH-TYPE TRANSCRIPTIONAL REGULATOR EXSA"/>
    <property type="match status" value="1"/>
</dbReference>
<dbReference type="PROSITE" id="PS01124">
    <property type="entry name" value="HTH_ARAC_FAMILY_2"/>
    <property type="match status" value="1"/>
</dbReference>
<gene>
    <name evidence="4" type="ORF">Back11_20750</name>
</gene>
<dbReference type="GO" id="GO:0003700">
    <property type="term" value="F:DNA-binding transcription factor activity"/>
    <property type="evidence" value="ECO:0007669"/>
    <property type="project" value="InterPro"/>
</dbReference>
<evidence type="ECO:0000256" key="3">
    <source>
        <dbReference type="ARBA" id="ARBA00023163"/>
    </source>
</evidence>
<dbReference type="KEGG" id="pbk:Back11_20750"/>
<keyword evidence="1" id="KW-0805">Transcription regulation</keyword>
<dbReference type="InterPro" id="IPR018060">
    <property type="entry name" value="HTH_AraC"/>
</dbReference>
<proteinExistence type="predicted"/>
<keyword evidence="3" id="KW-0804">Transcription</keyword>
<dbReference type="InterPro" id="IPR009057">
    <property type="entry name" value="Homeodomain-like_sf"/>
</dbReference>
<sequence length="281" mass="32201">MNIFQNFPDHAIQLKFFDVGFGKGAHGWVHEKSVPYTIIAQAVDGFYEVVSPQGNVVVRGDEFFLATAHVPLHITHHATSNEREMTYRYFHCQYYIYETIDVFSLYTLPPKTDSETGALLSGWMQELLLLKEKTLSIPKIAQRQTLTHLILSTLLRISTPVADSNVNVALSMELLPIVAFIREHMADPLTIEVLLRRFPYSRSALFTIFKRHFNQTPMAYLKTVRLNEAYRLLCGTSASVSLIAEQCGFVNSQHFSREFQIKFQASPLNARKQYQLRLTHS</sequence>
<dbReference type="AlphaFoldDB" id="A0A3G9IPE6"/>
<name>A0A3G9IPE6_9BACL</name>
<dbReference type="OrthoDB" id="241790at2"/>
<dbReference type="RefSeq" id="WP_125656087.1">
    <property type="nucleotide sequence ID" value="NZ_AP019308.1"/>
</dbReference>
<protein>
    <submittedName>
        <fullName evidence="4">Uncharacterized protein</fullName>
    </submittedName>
</protein>
<accession>A0A3G9IPE6</accession>
<dbReference type="PANTHER" id="PTHR43280">
    <property type="entry name" value="ARAC-FAMILY TRANSCRIPTIONAL REGULATOR"/>
    <property type="match status" value="1"/>
</dbReference>
<dbReference type="GO" id="GO:0043565">
    <property type="term" value="F:sequence-specific DNA binding"/>
    <property type="evidence" value="ECO:0007669"/>
    <property type="project" value="InterPro"/>
</dbReference>
<evidence type="ECO:0000256" key="1">
    <source>
        <dbReference type="ARBA" id="ARBA00023015"/>
    </source>
</evidence>
<keyword evidence="2" id="KW-0238">DNA-binding</keyword>
<dbReference type="SUPFAM" id="SSF46689">
    <property type="entry name" value="Homeodomain-like"/>
    <property type="match status" value="2"/>
</dbReference>
<keyword evidence="5" id="KW-1185">Reference proteome</keyword>
<dbReference type="Pfam" id="PF12833">
    <property type="entry name" value="HTH_18"/>
    <property type="match status" value="1"/>
</dbReference>
<reference evidence="4 5" key="1">
    <citation type="submission" date="2018-11" db="EMBL/GenBank/DDBJ databases">
        <title>Complete genome sequence of Paenibacillus baekrokdamisoli strain KCTC 33723.</title>
        <authorList>
            <person name="Kang S.W."/>
            <person name="Lee K.C."/>
            <person name="Kim K.K."/>
            <person name="Kim J.S."/>
            <person name="Kim D.S."/>
            <person name="Ko S.H."/>
            <person name="Yang S.H."/>
            <person name="Lee J.S."/>
        </authorList>
    </citation>
    <scope>NUCLEOTIDE SEQUENCE [LARGE SCALE GENOMIC DNA]</scope>
    <source>
        <strain evidence="4 5">KCTC 33723</strain>
    </source>
</reference>
<dbReference type="SMART" id="SM00342">
    <property type="entry name" value="HTH_ARAC"/>
    <property type="match status" value="1"/>
</dbReference>
<evidence type="ECO:0000313" key="5">
    <source>
        <dbReference type="Proteomes" id="UP000275368"/>
    </source>
</evidence>
<evidence type="ECO:0000256" key="2">
    <source>
        <dbReference type="ARBA" id="ARBA00023125"/>
    </source>
</evidence>
<dbReference type="EMBL" id="AP019308">
    <property type="protein sequence ID" value="BBH20730.1"/>
    <property type="molecule type" value="Genomic_DNA"/>
</dbReference>